<organism evidence="2 3">
    <name type="scientific">Holdemania filiformis</name>
    <dbReference type="NCBI Taxonomy" id="61171"/>
    <lineage>
        <taxon>Bacteria</taxon>
        <taxon>Bacillati</taxon>
        <taxon>Bacillota</taxon>
        <taxon>Erysipelotrichia</taxon>
        <taxon>Erysipelotrichales</taxon>
        <taxon>Erysipelotrichaceae</taxon>
        <taxon>Holdemania</taxon>
    </lineage>
</organism>
<reference evidence="2 3" key="1">
    <citation type="submission" date="2018-08" db="EMBL/GenBank/DDBJ databases">
        <title>A genome reference for cultivated species of the human gut microbiota.</title>
        <authorList>
            <person name="Zou Y."/>
            <person name="Xue W."/>
            <person name="Luo G."/>
        </authorList>
    </citation>
    <scope>NUCLEOTIDE SEQUENCE [LARGE SCALE GENOMIC DNA]</scope>
    <source>
        <strain evidence="2 3">AF24-29</strain>
    </source>
</reference>
<dbReference type="AlphaFoldDB" id="A0A412FZI8"/>
<keyword evidence="1" id="KW-0732">Signal</keyword>
<keyword evidence="3" id="KW-1185">Reference proteome</keyword>
<dbReference type="Proteomes" id="UP000284178">
    <property type="component" value="Unassembled WGS sequence"/>
</dbReference>
<evidence type="ECO:0000256" key="1">
    <source>
        <dbReference type="SAM" id="SignalP"/>
    </source>
</evidence>
<dbReference type="EMBL" id="QRUP01000011">
    <property type="protein sequence ID" value="RGR73578.1"/>
    <property type="molecule type" value="Genomic_DNA"/>
</dbReference>
<dbReference type="GeneID" id="83015761"/>
<sequence>MKKTIAAALVLILLISGCQNKEKPQPTDDGMLPAPEEQVINNELPGISLASAKLQITQTAPVRIASETVRLSISEETLDGCTMDACEEAKKAGLKGTVILAGTKLNPGLSLFQLFTEESMNAKPLTTSKGSWNAEQLKEHQIWTNGTVSLVNMNNLIGRTEGEDQRTIADQMTRWVYDETAAVGEMLQDYRVPSPDLFSDLDAKSKQIENLKVTVAYLKQTSFPSGIERSFLSIDGLTLNGDGYVVSLSFNKKGKEMVSLPVFIVQQYNKDTLKPESYFNLQDQTVLITKLSSDAVLEETPERKVVDVAVPFYEGQDLAERFANAVGSKEKKKDYAWAKDVVAQMRTQLVDFYANQIGK</sequence>
<protein>
    <submittedName>
        <fullName evidence="2">Uncharacterized protein</fullName>
    </submittedName>
</protein>
<comment type="caution">
    <text evidence="2">The sequence shown here is derived from an EMBL/GenBank/DDBJ whole genome shotgun (WGS) entry which is preliminary data.</text>
</comment>
<feature type="signal peptide" evidence="1">
    <location>
        <begin position="1"/>
        <end position="21"/>
    </location>
</feature>
<feature type="chain" id="PRO_5038421765" evidence="1">
    <location>
        <begin position="22"/>
        <end position="359"/>
    </location>
</feature>
<accession>A0A412FZI8</accession>
<dbReference type="PROSITE" id="PS51257">
    <property type="entry name" value="PROKAR_LIPOPROTEIN"/>
    <property type="match status" value="1"/>
</dbReference>
<dbReference type="RefSeq" id="WP_117895130.1">
    <property type="nucleotide sequence ID" value="NZ_CABJCV010000011.1"/>
</dbReference>
<name>A0A412FZI8_9FIRM</name>
<evidence type="ECO:0000313" key="2">
    <source>
        <dbReference type="EMBL" id="RGR73578.1"/>
    </source>
</evidence>
<proteinExistence type="predicted"/>
<gene>
    <name evidence="2" type="ORF">DWY25_10155</name>
</gene>
<evidence type="ECO:0000313" key="3">
    <source>
        <dbReference type="Proteomes" id="UP000284178"/>
    </source>
</evidence>